<comment type="similarity">
    <text evidence="1 3">Belongs to the type-B carboxylesterase/lipase family.</text>
</comment>
<dbReference type="Gene3D" id="3.40.50.1820">
    <property type="entry name" value="alpha/beta hydrolase"/>
    <property type="match status" value="2"/>
</dbReference>
<sequence length="522" mass="57391">MFKRLGAVLTLAFASLVWAETQQANLTVYTRTGTFIGGYNDTYPDVRHFKYIPYAKPPVGIRRWASPEALDDSTEVIDSTVFGPSCAQYVSAVPSVWAMNITGNLIVNYGESLLAGEFAQNSAEDCLTLAIWTPANATAGSKLPVIHFFTGGGDVTGGINIPTQIPANWVHRSQSHIVVTTNYRVNIFSNPHARGLHNHTNFAMQDQRVAIEWVAENIAAFGGDPSRITIWGQSAGSGMVDTYLSTYYDDPIAAGAIMSSAFAIGYPAMTADYDGLNFTFVAKSLGCDFSDPKVELECMRRIPPARIENFVGQYQDNSSLVDTTQSAIKFTRQIDNKYVWTNYTKRHLEGKYAKIPTIFGTTAREFSALLPYEEDGPSEELITEDTLIFVCGGYNTTKLLNQANLTTYRYEWAGNFSNIAPVPWLGAYHYSDLYMFFGTYLIAPGEITDLEIQTAETMQDYFLDFISDPSSMSNKWPAYDVYAANGGNITQFGADGKAVQIVTGDSVEGACHIPGATYNTTP</sequence>
<dbReference type="PROSITE" id="PS00122">
    <property type="entry name" value="CARBOXYLESTERASE_B_1"/>
    <property type="match status" value="1"/>
</dbReference>
<feature type="signal peptide" evidence="3">
    <location>
        <begin position="1"/>
        <end position="19"/>
    </location>
</feature>
<dbReference type="InterPro" id="IPR050309">
    <property type="entry name" value="Type-B_Carboxylest/Lipase"/>
</dbReference>
<dbReference type="EMBL" id="MU806245">
    <property type="protein sequence ID" value="KAJ3837455.1"/>
    <property type="molecule type" value="Genomic_DNA"/>
</dbReference>
<comment type="caution">
    <text evidence="5">The sequence shown here is derived from an EMBL/GenBank/DDBJ whole genome shotgun (WGS) entry which is preliminary data.</text>
</comment>
<protein>
    <recommendedName>
        <fullName evidence="3">Carboxylic ester hydrolase</fullName>
        <ecNumber evidence="3">3.1.1.-</ecNumber>
    </recommendedName>
</protein>
<keyword evidence="3" id="KW-0732">Signal</keyword>
<feature type="domain" description="Carboxylesterase type B" evidence="4">
    <location>
        <begin position="26"/>
        <end position="376"/>
    </location>
</feature>
<dbReference type="GO" id="GO:0016787">
    <property type="term" value="F:hydrolase activity"/>
    <property type="evidence" value="ECO:0007669"/>
    <property type="project" value="UniProtKB-KW"/>
</dbReference>
<dbReference type="AlphaFoldDB" id="A0AA38P6Z2"/>
<dbReference type="SUPFAM" id="SSF53474">
    <property type="entry name" value="alpha/beta-Hydrolases"/>
    <property type="match status" value="1"/>
</dbReference>
<dbReference type="PANTHER" id="PTHR11559">
    <property type="entry name" value="CARBOXYLESTERASE"/>
    <property type="match status" value="1"/>
</dbReference>
<evidence type="ECO:0000259" key="4">
    <source>
        <dbReference type="Pfam" id="PF00135"/>
    </source>
</evidence>
<evidence type="ECO:0000313" key="5">
    <source>
        <dbReference type="EMBL" id="KAJ3837455.1"/>
    </source>
</evidence>
<gene>
    <name evidence="5" type="ORF">F5878DRAFT_216122</name>
</gene>
<dbReference type="InterPro" id="IPR019826">
    <property type="entry name" value="Carboxylesterase_B_AS"/>
</dbReference>
<dbReference type="Proteomes" id="UP001163846">
    <property type="component" value="Unassembled WGS sequence"/>
</dbReference>
<name>A0AA38P6Z2_9AGAR</name>
<organism evidence="5 6">
    <name type="scientific">Lentinula raphanica</name>
    <dbReference type="NCBI Taxonomy" id="153919"/>
    <lineage>
        <taxon>Eukaryota</taxon>
        <taxon>Fungi</taxon>
        <taxon>Dikarya</taxon>
        <taxon>Basidiomycota</taxon>
        <taxon>Agaricomycotina</taxon>
        <taxon>Agaricomycetes</taxon>
        <taxon>Agaricomycetidae</taxon>
        <taxon>Agaricales</taxon>
        <taxon>Marasmiineae</taxon>
        <taxon>Omphalotaceae</taxon>
        <taxon>Lentinula</taxon>
    </lineage>
</organism>
<accession>A0AA38P6Z2</accession>
<dbReference type="InterPro" id="IPR029058">
    <property type="entry name" value="AB_hydrolase_fold"/>
</dbReference>
<feature type="chain" id="PRO_5041489982" description="Carboxylic ester hydrolase" evidence="3">
    <location>
        <begin position="20"/>
        <end position="522"/>
    </location>
</feature>
<evidence type="ECO:0000313" key="6">
    <source>
        <dbReference type="Proteomes" id="UP001163846"/>
    </source>
</evidence>
<evidence type="ECO:0000256" key="2">
    <source>
        <dbReference type="ARBA" id="ARBA00022801"/>
    </source>
</evidence>
<reference evidence="5" key="1">
    <citation type="submission" date="2022-08" db="EMBL/GenBank/DDBJ databases">
        <authorList>
            <consortium name="DOE Joint Genome Institute"/>
            <person name="Min B."/>
            <person name="Riley R."/>
            <person name="Sierra-Patev S."/>
            <person name="Naranjo-Ortiz M."/>
            <person name="Looney B."/>
            <person name="Konkel Z."/>
            <person name="Slot J.C."/>
            <person name="Sakamoto Y."/>
            <person name="Steenwyk J.L."/>
            <person name="Rokas A."/>
            <person name="Carro J."/>
            <person name="Camarero S."/>
            <person name="Ferreira P."/>
            <person name="Molpeceres G."/>
            <person name="Ruiz-Duenas F.J."/>
            <person name="Serrano A."/>
            <person name="Henrissat B."/>
            <person name="Drula E."/>
            <person name="Hughes K.W."/>
            <person name="Mata J.L."/>
            <person name="Ishikawa N.K."/>
            <person name="Vargas-Isla R."/>
            <person name="Ushijima S."/>
            <person name="Smith C.A."/>
            <person name="Ahrendt S."/>
            <person name="Andreopoulos W."/>
            <person name="He G."/>
            <person name="Labutti K."/>
            <person name="Lipzen A."/>
            <person name="Ng V."/>
            <person name="Sandor L."/>
            <person name="Barry K."/>
            <person name="Martinez A.T."/>
            <person name="Xiao Y."/>
            <person name="Gibbons J.G."/>
            <person name="Terashima K."/>
            <person name="Hibbett D.S."/>
            <person name="Grigoriev I.V."/>
        </authorList>
    </citation>
    <scope>NUCLEOTIDE SEQUENCE</scope>
    <source>
        <strain evidence="5">TFB9207</strain>
    </source>
</reference>
<feature type="domain" description="Carboxylesterase type B" evidence="4">
    <location>
        <begin position="386"/>
        <end position="493"/>
    </location>
</feature>
<dbReference type="EC" id="3.1.1.-" evidence="3"/>
<keyword evidence="6" id="KW-1185">Reference proteome</keyword>
<keyword evidence="2 3" id="KW-0378">Hydrolase</keyword>
<dbReference type="Pfam" id="PF00135">
    <property type="entry name" value="COesterase"/>
    <property type="match status" value="2"/>
</dbReference>
<evidence type="ECO:0000256" key="3">
    <source>
        <dbReference type="RuleBase" id="RU361235"/>
    </source>
</evidence>
<evidence type="ECO:0000256" key="1">
    <source>
        <dbReference type="ARBA" id="ARBA00005964"/>
    </source>
</evidence>
<proteinExistence type="inferred from homology"/>
<dbReference type="InterPro" id="IPR002018">
    <property type="entry name" value="CarbesteraseB"/>
</dbReference>